<keyword evidence="1" id="KW-0472">Membrane</keyword>
<keyword evidence="1" id="KW-1133">Transmembrane helix</keyword>
<sequence length="257" mass="28773">MIALISFLVTVVFSIIVVRIGTVALRMTGLSREVAAFQAQSAFCGVGFTTSESEALVSHPVRRRILRILMLFGSAGLTSAVATLILTFVGQSAREAGVRCGLIAIGLAILYLFAYSRWADRIMSRIIEKLLRRYTRLGAYDYEQLFGLSKGFAISEFKVHKENWLAGRSLRELELNREGILIIGLYRRVNNEERYIGAPQGDTVIKEGDTVICYGHEEAIIALSHRAKGKEGERERLKAVEKEQRLEKIRQMQGGFD</sequence>
<dbReference type="AlphaFoldDB" id="A0A497E4X4"/>
<feature type="transmembrane region" description="Helical" evidence="1">
    <location>
        <begin position="6"/>
        <end position="25"/>
    </location>
</feature>
<dbReference type="SUPFAM" id="SSF116726">
    <property type="entry name" value="TrkA C-terminal domain-like"/>
    <property type="match status" value="1"/>
</dbReference>
<dbReference type="Proteomes" id="UP000279422">
    <property type="component" value="Unassembled WGS sequence"/>
</dbReference>
<accession>A0A497E4X4</accession>
<keyword evidence="1" id="KW-0812">Transmembrane</keyword>
<dbReference type="EMBL" id="QMPZ01000029">
    <property type="protein sequence ID" value="RLE09793.1"/>
    <property type="molecule type" value="Genomic_DNA"/>
</dbReference>
<dbReference type="GO" id="GO:0006813">
    <property type="term" value="P:potassium ion transport"/>
    <property type="evidence" value="ECO:0007669"/>
    <property type="project" value="InterPro"/>
</dbReference>
<name>A0A497E4X4_UNCAE</name>
<feature type="transmembrane region" description="Helical" evidence="1">
    <location>
        <begin position="96"/>
        <end position="115"/>
    </location>
</feature>
<evidence type="ECO:0000259" key="2">
    <source>
        <dbReference type="PROSITE" id="PS51202"/>
    </source>
</evidence>
<protein>
    <submittedName>
        <fullName evidence="3">Potassium transporter TrkA</fullName>
    </submittedName>
</protein>
<evidence type="ECO:0000256" key="1">
    <source>
        <dbReference type="SAM" id="Phobius"/>
    </source>
</evidence>
<proteinExistence type="predicted"/>
<dbReference type="InterPro" id="IPR006037">
    <property type="entry name" value="RCK_C"/>
</dbReference>
<evidence type="ECO:0000313" key="3">
    <source>
        <dbReference type="EMBL" id="RLE09793.1"/>
    </source>
</evidence>
<dbReference type="PROSITE" id="PS51202">
    <property type="entry name" value="RCK_C"/>
    <property type="match status" value="1"/>
</dbReference>
<comment type="caution">
    <text evidence="3">The sequence shown here is derived from an EMBL/GenBank/DDBJ whole genome shotgun (WGS) entry which is preliminary data.</text>
</comment>
<dbReference type="InterPro" id="IPR036721">
    <property type="entry name" value="RCK_C_sf"/>
</dbReference>
<organism evidence="3 4">
    <name type="scientific">Aerophobetes bacterium</name>
    <dbReference type="NCBI Taxonomy" id="2030807"/>
    <lineage>
        <taxon>Bacteria</taxon>
        <taxon>Candidatus Aerophobota</taxon>
    </lineage>
</organism>
<gene>
    <name evidence="3" type="ORF">DRJ00_03315</name>
</gene>
<dbReference type="Gene3D" id="3.30.70.1450">
    <property type="entry name" value="Regulator of K+ conductance, C-terminal domain"/>
    <property type="match status" value="1"/>
</dbReference>
<dbReference type="Pfam" id="PF02080">
    <property type="entry name" value="TrkA_C"/>
    <property type="match status" value="1"/>
</dbReference>
<feature type="domain" description="RCK C-terminal" evidence="2">
    <location>
        <begin position="140"/>
        <end position="229"/>
    </location>
</feature>
<evidence type="ECO:0000313" key="4">
    <source>
        <dbReference type="Proteomes" id="UP000279422"/>
    </source>
</evidence>
<reference evidence="3 4" key="1">
    <citation type="submission" date="2018-06" db="EMBL/GenBank/DDBJ databases">
        <title>Extensive metabolic versatility and redundancy in microbially diverse, dynamic hydrothermal sediments.</title>
        <authorList>
            <person name="Dombrowski N."/>
            <person name="Teske A."/>
            <person name="Baker B.J."/>
        </authorList>
    </citation>
    <scope>NUCLEOTIDE SEQUENCE [LARGE SCALE GENOMIC DNA]</scope>
    <source>
        <strain evidence="3">B47_G16</strain>
    </source>
</reference>
<feature type="transmembrane region" description="Helical" evidence="1">
    <location>
        <begin position="68"/>
        <end position="90"/>
    </location>
</feature>
<dbReference type="GO" id="GO:0008324">
    <property type="term" value="F:monoatomic cation transmembrane transporter activity"/>
    <property type="evidence" value="ECO:0007669"/>
    <property type="project" value="InterPro"/>
</dbReference>